<feature type="compositionally biased region" description="Basic and acidic residues" evidence="2">
    <location>
        <begin position="17"/>
        <end position="29"/>
    </location>
</feature>
<evidence type="ECO:0000256" key="2">
    <source>
        <dbReference type="SAM" id="MobiDB-lite"/>
    </source>
</evidence>
<reference evidence="3 4" key="1">
    <citation type="journal article" date="2024" name="IMA Fungus">
        <title>IMA Genome - F19 : A genome assembly and annotation guide to empower mycologists, including annotated draft genome sequences of Ceratocystis pirilliformis, Diaporthe australafricana, Fusarium ophioides, Paecilomyces lecythidis, and Sporothrix stenoceras.</title>
        <authorList>
            <person name="Aylward J."/>
            <person name="Wilson A.M."/>
            <person name="Visagie C.M."/>
            <person name="Spraker J."/>
            <person name="Barnes I."/>
            <person name="Buitendag C."/>
            <person name="Ceriani C."/>
            <person name="Del Mar Angel L."/>
            <person name="du Plessis D."/>
            <person name="Fuchs T."/>
            <person name="Gasser K."/>
            <person name="Kramer D."/>
            <person name="Li W."/>
            <person name="Munsamy K."/>
            <person name="Piso A."/>
            <person name="Price J.L."/>
            <person name="Sonnekus B."/>
            <person name="Thomas C."/>
            <person name="van der Nest A."/>
            <person name="van Dijk A."/>
            <person name="van Heerden A."/>
            <person name="van Vuuren N."/>
            <person name="Yilmaz N."/>
            <person name="Duong T.A."/>
            <person name="van der Merwe N.A."/>
            <person name="Wingfield M.J."/>
            <person name="Wingfield B.D."/>
        </authorList>
    </citation>
    <scope>NUCLEOTIDE SEQUENCE [LARGE SCALE GENOMIC DNA]</scope>
    <source>
        <strain evidence="3 4">CMW 12675</strain>
    </source>
</reference>
<feature type="compositionally biased region" description="Low complexity" evidence="2">
    <location>
        <begin position="47"/>
        <end position="75"/>
    </location>
</feature>
<dbReference type="InterPro" id="IPR001138">
    <property type="entry name" value="Zn2Cys6_DnaBD"/>
</dbReference>
<evidence type="ECO:0008006" key="5">
    <source>
        <dbReference type="Google" id="ProtNLM"/>
    </source>
</evidence>
<dbReference type="CDD" id="cd00067">
    <property type="entry name" value="GAL4"/>
    <property type="match status" value="1"/>
</dbReference>
<feature type="compositionally biased region" description="Low complexity" evidence="2">
    <location>
        <begin position="108"/>
        <end position="120"/>
    </location>
</feature>
<gene>
    <name evidence="3" type="ORF">Cpir12675_003517</name>
</gene>
<keyword evidence="4" id="KW-1185">Reference proteome</keyword>
<name>A0ABR3Z3G9_9PEZI</name>
<comment type="caution">
    <text evidence="3">The sequence shown here is derived from an EMBL/GenBank/DDBJ whole genome shotgun (WGS) entry which is preliminary data.</text>
</comment>
<evidence type="ECO:0000256" key="1">
    <source>
        <dbReference type="ARBA" id="ARBA00023242"/>
    </source>
</evidence>
<keyword evidence="1" id="KW-0539">Nucleus</keyword>
<dbReference type="Proteomes" id="UP001583280">
    <property type="component" value="Unassembled WGS sequence"/>
</dbReference>
<feature type="compositionally biased region" description="Polar residues" evidence="2">
    <location>
        <begin position="1"/>
        <end position="12"/>
    </location>
</feature>
<accession>A0ABR3Z3G9</accession>
<sequence length="548" mass="60908">MSYNASFQQREISPNKPGDEFFDWCRWESDGNPMPRSSPGYSVDTMSSGTSGSSSPRTPSLRSTNGSSSPRYEYGYGYGYGGSGSDQDMADSPDSWGPGNGSGPVYLSPSSASSSSSSASKKTRARRVEDRIKTAKVRDDKACLRCHMRKVPCEVGKCTQCAKFAPAMAQEACIHEGRLRSIGLVSPYFAGEFLAVFYVVHSVCVVRAALPVAAGLNVPSVRESRHAQQQAVVTQIAFESGSTLNINAIQYRHSDGSVTLGLNPSASPSWDQLSMWAGESLVHEAPGTFQSALYLFLMQYVISGPQAPKHDFAVKVFQLLCMFRIWSAPSFLHSGGYPQVDLDNQIRRIARKALSSLERDVIAILDESLGWAKAKSFKTADEKPVLFVCLWLLILMYRQINQAILSGAMTAVKNFEQMRYVSYRLYLALIVFYTGHFYQPASLNPSLEDCNMNIARSHMDALKGSFAAVMDQRLSFISSADMEESNDSFDKYLFHMLVDHEQAKLCAFRKRRSRKKHATQELPVYLPDIDHAVLQQHMNLDIDVAEFY</sequence>
<dbReference type="EMBL" id="JAWDJO010000085">
    <property type="protein sequence ID" value="KAL1894776.1"/>
    <property type="molecule type" value="Genomic_DNA"/>
</dbReference>
<feature type="region of interest" description="Disordered" evidence="2">
    <location>
        <begin position="1"/>
        <end position="132"/>
    </location>
</feature>
<organism evidence="3 4">
    <name type="scientific">Ceratocystis pirilliformis</name>
    <dbReference type="NCBI Taxonomy" id="259994"/>
    <lineage>
        <taxon>Eukaryota</taxon>
        <taxon>Fungi</taxon>
        <taxon>Dikarya</taxon>
        <taxon>Ascomycota</taxon>
        <taxon>Pezizomycotina</taxon>
        <taxon>Sordariomycetes</taxon>
        <taxon>Hypocreomycetidae</taxon>
        <taxon>Microascales</taxon>
        <taxon>Ceratocystidaceae</taxon>
        <taxon>Ceratocystis</taxon>
    </lineage>
</organism>
<protein>
    <recommendedName>
        <fullName evidence="5">Zn(2)-C6 fungal-type domain-containing protein</fullName>
    </recommendedName>
</protein>
<evidence type="ECO:0000313" key="3">
    <source>
        <dbReference type="EMBL" id="KAL1894776.1"/>
    </source>
</evidence>
<proteinExistence type="predicted"/>
<evidence type="ECO:0000313" key="4">
    <source>
        <dbReference type="Proteomes" id="UP001583280"/>
    </source>
</evidence>